<dbReference type="GO" id="GO:0003676">
    <property type="term" value="F:nucleic acid binding"/>
    <property type="evidence" value="ECO:0007669"/>
    <property type="project" value="InterPro"/>
</dbReference>
<dbReference type="Gene3D" id="3.30.420.10">
    <property type="entry name" value="Ribonuclease H-like superfamily/Ribonuclease H"/>
    <property type="match status" value="1"/>
</dbReference>
<evidence type="ECO:0000259" key="1">
    <source>
        <dbReference type="PROSITE" id="PS50879"/>
    </source>
</evidence>
<proteinExistence type="predicted"/>
<dbReference type="Pfam" id="PF00075">
    <property type="entry name" value="RNase_H"/>
    <property type="match status" value="1"/>
</dbReference>
<protein>
    <recommendedName>
        <fullName evidence="1">RNase H type-1 domain-containing protein</fullName>
    </recommendedName>
</protein>
<accession>A0A4Y2A5Q4</accession>
<organism evidence="2 3">
    <name type="scientific">Araneus ventricosus</name>
    <name type="common">Orbweaver spider</name>
    <name type="synonym">Epeira ventricosa</name>
    <dbReference type="NCBI Taxonomy" id="182803"/>
    <lineage>
        <taxon>Eukaryota</taxon>
        <taxon>Metazoa</taxon>
        <taxon>Ecdysozoa</taxon>
        <taxon>Arthropoda</taxon>
        <taxon>Chelicerata</taxon>
        <taxon>Arachnida</taxon>
        <taxon>Araneae</taxon>
        <taxon>Araneomorphae</taxon>
        <taxon>Entelegynae</taxon>
        <taxon>Araneoidea</taxon>
        <taxon>Araneidae</taxon>
        <taxon>Araneus</taxon>
    </lineage>
</organism>
<dbReference type="OrthoDB" id="411871at2759"/>
<dbReference type="AlphaFoldDB" id="A0A4Y2A5Q4"/>
<dbReference type="EMBL" id="BGPR01000006">
    <property type="protein sequence ID" value="GBL74759.1"/>
    <property type="molecule type" value="Genomic_DNA"/>
</dbReference>
<evidence type="ECO:0000313" key="2">
    <source>
        <dbReference type="EMBL" id="GBL74759.1"/>
    </source>
</evidence>
<feature type="domain" description="RNase H type-1" evidence="1">
    <location>
        <begin position="1"/>
        <end position="112"/>
    </location>
</feature>
<dbReference type="GO" id="GO:0004523">
    <property type="term" value="F:RNA-DNA hybrid ribonuclease activity"/>
    <property type="evidence" value="ECO:0007669"/>
    <property type="project" value="InterPro"/>
</dbReference>
<reference evidence="2 3" key="1">
    <citation type="journal article" date="2019" name="Sci. Rep.">
        <title>Orb-weaving spider Araneus ventricosus genome elucidates the spidroin gene catalogue.</title>
        <authorList>
            <person name="Kono N."/>
            <person name="Nakamura H."/>
            <person name="Ohtoshi R."/>
            <person name="Moran D.A.P."/>
            <person name="Shinohara A."/>
            <person name="Yoshida Y."/>
            <person name="Fujiwara M."/>
            <person name="Mori M."/>
            <person name="Tomita M."/>
            <person name="Arakawa K."/>
        </authorList>
    </citation>
    <scope>NUCLEOTIDE SEQUENCE [LARGE SCALE GENOMIC DNA]</scope>
</reference>
<keyword evidence="3" id="KW-1185">Reference proteome</keyword>
<dbReference type="InterPro" id="IPR002156">
    <property type="entry name" value="RNaseH_domain"/>
</dbReference>
<comment type="caution">
    <text evidence="2">The sequence shown here is derived from an EMBL/GenBank/DDBJ whole genome shotgun (WGS) entry which is preliminary data.</text>
</comment>
<dbReference type="PROSITE" id="PS50879">
    <property type="entry name" value="RNASE_H_1"/>
    <property type="match status" value="1"/>
</dbReference>
<evidence type="ECO:0000313" key="3">
    <source>
        <dbReference type="Proteomes" id="UP000499080"/>
    </source>
</evidence>
<dbReference type="Proteomes" id="UP000499080">
    <property type="component" value="Unassembled WGS sequence"/>
</dbReference>
<dbReference type="SUPFAM" id="SSF53098">
    <property type="entry name" value="Ribonuclease H-like"/>
    <property type="match status" value="1"/>
</dbReference>
<sequence>MDDETGSAFCVKGKDTTKYEWMAQLLPLFQAELLFIREACLWVSKTNQQVKVWSDSESSLHSITSIDTKSPISQQTYEILLKSTNIKLGWISAHVGYSGNEAADELAKKATQERTPTYIPAPRSHIKSLIQKSPSSAGKQIGTLEKQAGVFTTFCLKSR</sequence>
<gene>
    <name evidence="2" type="ORF">AVEN_243626_1</name>
</gene>
<dbReference type="InterPro" id="IPR012337">
    <property type="entry name" value="RNaseH-like_sf"/>
</dbReference>
<dbReference type="InterPro" id="IPR036397">
    <property type="entry name" value="RNaseH_sf"/>
</dbReference>
<name>A0A4Y2A5Q4_ARAVE</name>